<keyword evidence="1" id="KW-0812">Transmembrane</keyword>
<feature type="transmembrane region" description="Helical" evidence="1">
    <location>
        <begin position="137"/>
        <end position="158"/>
    </location>
</feature>
<dbReference type="PANTHER" id="PTHR31616">
    <property type="entry name" value="TREHALASE"/>
    <property type="match status" value="1"/>
</dbReference>
<dbReference type="SUPFAM" id="SSF48208">
    <property type="entry name" value="Six-hairpin glycosidases"/>
    <property type="match status" value="1"/>
</dbReference>
<sequence length="583" mass="61413">MPSLSLLLHAHPALGFWTALWAAGLLLLLVARRPLDGRAVALWALGALSVVSLVPPRGGPVPGLARTCDLRPDHLLWPTEWVRQDPRAGAVALLLLVGVAVAARARWVAVAAAVPVLVEVVQYAVPSLARACSVPDVVPALTALAIGAAVGICVRAAGRRLLRGRGARRAAALAVGAVVVTTLGAWTLRTDPVVDPHARVALEGEAFHVPGRDAPAGADALAWPESGGVPGEGTPYEDMSRTALRDLRLLTAGVDGGPGLPYAGPSNNWDYFWPRDGAFVAVALARTGQAEQAAELLALAGDLYLDPMYGFDARYLRDGDRVSHDPRRAQVDGCGWVLWAVHETGRSRAADVAARVDDLRDRCTDQLLRATGGGSHLPAPGQDYWEQTTFDHLLGASAPVAAGLRLAAADYRSLGQHVRAEQVAAAAAGVRAEVDRVFGPGFLRAGTHGGVDAATAMLMPPFDPDPLPGVRAAWLDYQVSALRPGGGLAPGSAWKQDGISWTPEVALVAYTAAASGETQIAHRWLRWLDEHRAPWGSLPEKVDSQGRPGGPAPLGWTSALVVLTLEALEDDDARTDEDRKAEP</sequence>
<comment type="caution">
    <text evidence="2">The sequence shown here is derived from an EMBL/GenBank/DDBJ whole genome shotgun (WGS) entry which is preliminary data.</text>
</comment>
<proteinExistence type="predicted"/>
<dbReference type="Gene3D" id="1.50.10.10">
    <property type="match status" value="1"/>
</dbReference>
<protein>
    <recommendedName>
        <fullName evidence="4">Glycoside hydrolase family 15</fullName>
    </recommendedName>
</protein>
<accession>A0ABQ2F7G4</accession>
<name>A0ABQ2F7G4_9MICO</name>
<evidence type="ECO:0008006" key="4">
    <source>
        <dbReference type="Google" id="ProtNLM"/>
    </source>
</evidence>
<organism evidence="2 3">
    <name type="scientific">Ornithinimicrobium pekingense</name>
    <dbReference type="NCBI Taxonomy" id="384677"/>
    <lineage>
        <taxon>Bacteria</taxon>
        <taxon>Bacillati</taxon>
        <taxon>Actinomycetota</taxon>
        <taxon>Actinomycetes</taxon>
        <taxon>Micrococcales</taxon>
        <taxon>Ornithinimicrobiaceae</taxon>
        <taxon>Ornithinimicrobium</taxon>
    </lineage>
</organism>
<feature type="transmembrane region" description="Helical" evidence="1">
    <location>
        <begin position="170"/>
        <end position="188"/>
    </location>
</feature>
<keyword evidence="1" id="KW-0472">Membrane</keyword>
<gene>
    <name evidence="2" type="ORF">GCM10011509_17340</name>
</gene>
<evidence type="ECO:0000313" key="3">
    <source>
        <dbReference type="Proteomes" id="UP000662111"/>
    </source>
</evidence>
<reference evidence="3" key="1">
    <citation type="journal article" date="2019" name="Int. J. Syst. Evol. Microbiol.">
        <title>The Global Catalogue of Microorganisms (GCM) 10K type strain sequencing project: providing services to taxonomists for standard genome sequencing and annotation.</title>
        <authorList>
            <consortium name="The Broad Institute Genomics Platform"/>
            <consortium name="The Broad Institute Genome Sequencing Center for Infectious Disease"/>
            <person name="Wu L."/>
            <person name="Ma J."/>
        </authorList>
    </citation>
    <scope>NUCLEOTIDE SEQUENCE [LARGE SCALE GENOMIC DNA]</scope>
    <source>
        <strain evidence="3">CGMCC 1.5362</strain>
    </source>
</reference>
<evidence type="ECO:0000313" key="2">
    <source>
        <dbReference type="EMBL" id="GGK69488.1"/>
    </source>
</evidence>
<feature type="transmembrane region" description="Helical" evidence="1">
    <location>
        <begin position="86"/>
        <end position="103"/>
    </location>
</feature>
<keyword evidence="3" id="KW-1185">Reference proteome</keyword>
<dbReference type="Proteomes" id="UP000662111">
    <property type="component" value="Unassembled WGS sequence"/>
</dbReference>
<dbReference type="EMBL" id="BMLB01000003">
    <property type="protein sequence ID" value="GGK69488.1"/>
    <property type="molecule type" value="Genomic_DNA"/>
</dbReference>
<feature type="transmembrane region" description="Helical" evidence="1">
    <location>
        <begin position="37"/>
        <end position="54"/>
    </location>
</feature>
<dbReference type="InterPro" id="IPR012341">
    <property type="entry name" value="6hp_glycosidase-like_sf"/>
</dbReference>
<evidence type="ECO:0000256" key="1">
    <source>
        <dbReference type="SAM" id="Phobius"/>
    </source>
</evidence>
<dbReference type="RefSeq" id="WP_022921407.1">
    <property type="nucleotide sequence ID" value="NZ_BMLB01000003.1"/>
</dbReference>
<feature type="transmembrane region" description="Helical" evidence="1">
    <location>
        <begin position="108"/>
        <end position="125"/>
    </location>
</feature>
<dbReference type="PANTHER" id="PTHR31616:SF0">
    <property type="entry name" value="GLUCAN 1,4-ALPHA-GLUCOSIDASE"/>
    <property type="match status" value="1"/>
</dbReference>
<feature type="transmembrane region" description="Helical" evidence="1">
    <location>
        <begin position="6"/>
        <end position="30"/>
    </location>
</feature>
<keyword evidence="1" id="KW-1133">Transmembrane helix</keyword>
<dbReference type="InterPro" id="IPR008928">
    <property type="entry name" value="6-hairpin_glycosidase_sf"/>
</dbReference>